<gene>
    <name evidence="6" type="ORF">MCNS_34270</name>
</gene>
<dbReference type="EMBL" id="AP022613">
    <property type="protein sequence ID" value="BBZ40364.1"/>
    <property type="molecule type" value="Genomic_DNA"/>
</dbReference>
<dbReference type="SUPFAM" id="SSF53850">
    <property type="entry name" value="Periplasmic binding protein-like II"/>
    <property type="match status" value="1"/>
</dbReference>
<organism evidence="6 7">
    <name type="scientific">Mycobacterium conspicuum</name>
    <dbReference type="NCBI Taxonomy" id="44010"/>
    <lineage>
        <taxon>Bacteria</taxon>
        <taxon>Bacillati</taxon>
        <taxon>Actinomycetota</taxon>
        <taxon>Actinomycetes</taxon>
        <taxon>Mycobacteriales</taxon>
        <taxon>Mycobacteriaceae</taxon>
        <taxon>Mycobacterium</taxon>
    </lineage>
</organism>
<keyword evidence="2" id="KW-0805">Transcription regulation</keyword>
<dbReference type="InterPro" id="IPR005119">
    <property type="entry name" value="LysR_subst-bd"/>
</dbReference>
<feature type="domain" description="HTH lysR-type" evidence="5">
    <location>
        <begin position="2"/>
        <end position="59"/>
    </location>
</feature>
<dbReference type="PROSITE" id="PS50931">
    <property type="entry name" value="HTH_LYSR"/>
    <property type="match status" value="1"/>
</dbReference>
<protein>
    <submittedName>
        <fullName evidence="6">LysR family transcriptional regulator</fullName>
    </submittedName>
</protein>
<dbReference type="GO" id="GO:0000976">
    <property type="term" value="F:transcription cis-regulatory region binding"/>
    <property type="evidence" value="ECO:0007669"/>
    <property type="project" value="TreeGrafter"/>
</dbReference>
<dbReference type="InterPro" id="IPR000847">
    <property type="entry name" value="LysR_HTH_N"/>
</dbReference>
<sequence length="305" mass="32505">MPELSALEVLSAIAKTGSLNAASREVGTSQQAVSARLTSIESQIGVRLVTRTTRGTRLTEAGEVVAEWADQVLDVAQRVDIGLASLRAERRSRLKVAASHTVAEQLLPRWLVSFQAAAQRHGGVAPEISFTATDSEGAIAAVREGEAELGFIEIRGVLHGLRSRVIGRDELIVVVPPDHKWVRRSAPITVRELRQTPLVSRKSGWRLLLGADEAAESEDGDQPEPAAHPLELASAAAVRAAVLAGAGPAVMSRLAVSDDLNHGRLRAIPVAGLDLRRDLRAIWMGANTPPAGAARDLLHHIATSR</sequence>
<proteinExistence type="inferred from homology"/>
<accession>A0A7I7YGH4</accession>
<dbReference type="SUPFAM" id="SSF46785">
    <property type="entry name" value="Winged helix' DNA-binding domain"/>
    <property type="match status" value="1"/>
</dbReference>
<dbReference type="AlphaFoldDB" id="A0A7I7YGH4"/>
<keyword evidence="4" id="KW-0804">Transcription</keyword>
<evidence type="ECO:0000256" key="3">
    <source>
        <dbReference type="ARBA" id="ARBA00023125"/>
    </source>
</evidence>
<dbReference type="Pfam" id="PF03466">
    <property type="entry name" value="LysR_substrate"/>
    <property type="match status" value="1"/>
</dbReference>
<evidence type="ECO:0000313" key="6">
    <source>
        <dbReference type="EMBL" id="BBZ40364.1"/>
    </source>
</evidence>
<dbReference type="PANTHER" id="PTHR30126:SF39">
    <property type="entry name" value="HTH-TYPE TRANSCRIPTIONAL REGULATOR CYSL"/>
    <property type="match status" value="1"/>
</dbReference>
<evidence type="ECO:0000256" key="2">
    <source>
        <dbReference type="ARBA" id="ARBA00023015"/>
    </source>
</evidence>
<dbReference type="Gene3D" id="3.40.190.10">
    <property type="entry name" value="Periplasmic binding protein-like II"/>
    <property type="match status" value="2"/>
</dbReference>
<dbReference type="InterPro" id="IPR036390">
    <property type="entry name" value="WH_DNA-bd_sf"/>
</dbReference>
<evidence type="ECO:0000256" key="1">
    <source>
        <dbReference type="ARBA" id="ARBA00009437"/>
    </source>
</evidence>
<reference evidence="6 7" key="1">
    <citation type="journal article" date="2019" name="Emerg. Microbes Infect.">
        <title>Comprehensive subspecies identification of 175 nontuberculous mycobacteria species based on 7547 genomic profiles.</title>
        <authorList>
            <person name="Matsumoto Y."/>
            <person name="Kinjo T."/>
            <person name="Motooka D."/>
            <person name="Nabeya D."/>
            <person name="Jung N."/>
            <person name="Uechi K."/>
            <person name="Horii T."/>
            <person name="Iida T."/>
            <person name="Fujita J."/>
            <person name="Nakamura S."/>
        </authorList>
    </citation>
    <scope>NUCLEOTIDE SEQUENCE [LARGE SCALE GENOMIC DNA]</scope>
    <source>
        <strain evidence="6 7">JCM 14738</strain>
    </source>
</reference>
<dbReference type="PANTHER" id="PTHR30126">
    <property type="entry name" value="HTH-TYPE TRANSCRIPTIONAL REGULATOR"/>
    <property type="match status" value="1"/>
</dbReference>
<comment type="similarity">
    <text evidence="1">Belongs to the LysR transcriptional regulatory family.</text>
</comment>
<dbReference type="Pfam" id="PF00126">
    <property type="entry name" value="HTH_1"/>
    <property type="match status" value="1"/>
</dbReference>
<dbReference type="Proteomes" id="UP000467385">
    <property type="component" value="Chromosome"/>
</dbReference>
<dbReference type="InterPro" id="IPR036388">
    <property type="entry name" value="WH-like_DNA-bd_sf"/>
</dbReference>
<name>A0A7I7YGH4_9MYCO</name>
<keyword evidence="7" id="KW-1185">Reference proteome</keyword>
<evidence type="ECO:0000259" key="5">
    <source>
        <dbReference type="PROSITE" id="PS50931"/>
    </source>
</evidence>
<dbReference type="Gene3D" id="1.10.10.10">
    <property type="entry name" value="Winged helix-like DNA-binding domain superfamily/Winged helix DNA-binding domain"/>
    <property type="match status" value="1"/>
</dbReference>
<dbReference type="GO" id="GO:0003700">
    <property type="term" value="F:DNA-binding transcription factor activity"/>
    <property type="evidence" value="ECO:0007669"/>
    <property type="project" value="InterPro"/>
</dbReference>
<evidence type="ECO:0000313" key="7">
    <source>
        <dbReference type="Proteomes" id="UP000467385"/>
    </source>
</evidence>
<evidence type="ECO:0000256" key="4">
    <source>
        <dbReference type="ARBA" id="ARBA00023163"/>
    </source>
</evidence>
<keyword evidence="3" id="KW-0238">DNA-binding</keyword>